<dbReference type="EMBL" id="BPLQ01001079">
    <property type="protein sequence ID" value="GIX78196.1"/>
    <property type="molecule type" value="Genomic_DNA"/>
</dbReference>
<feature type="transmembrane region" description="Helical" evidence="1">
    <location>
        <begin position="484"/>
        <end position="504"/>
    </location>
</feature>
<dbReference type="Pfam" id="PF01757">
    <property type="entry name" value="Acyl_transf_3"/>
    <property type="match status" value="1"/>
</dbReference>
<evidence type="ECO:0000259" key="2">
    <source>
        <dbReference type="Pfam" id="PF01757"/>
    </source>
</evidence>
<keyword evidence="1" id="KW-0472">Membrane</keyword>
<feature type="transmembrane region" description="Helical" evidence="1">
    <location>
        <begin position="381"/>
        <end position="399"/>
    </location>
</feature>
<dbReference type="PANTHER" id="PTHR11161:SF69">
    <property type="entry name" value="NOSE RESISTANT TO FLUOXETINE PROTEIN 6-LIKE PROTEIN"/>
    <property type="match status" value="1"/>
</dbReference>
<feature type="transmembrane region" description="Helical" evidence="1">
    <location>
        <begin position="451"/>
        <end position="472"/>
    </location>
</feature>
<comment type="caution">
    <text evidence="3">The sequence shown here is derived from an EMBL/GenBank/DDBJ whole genome shotgun (WGS) entry which is preliminary data.</text>
</comment>
<gene>
    <name evidence="3" type="primary">nrf-6</name>
    <name evidence="3" type="ORF">CDAR_508981</name>
</gene>
<organism evidence="3 4">
    <name type="scientific">Caerostris darwini</name>
    <dbReference type="NCBI Taxonomy" id="1538125"/>
    <lineage>
        <taxon>Eukaryota</taxon>
        <taxon>Metazoa</taxon>
        <taxon>Ecdysozoa</taxon>
        <taxon>Arthropoda</taxon>
        <taxon>Chelicerata</taxon>
        <taxon>Arachnida</taxon>
        <taxon>Araneae</taxon>
        <taxon>Araneomorphae</taxon>
        <taxon>Entelegynae</taxon>
        <taxon>Araneoidea</taxon>
        <taxon>Araneidae</taxon>
        <taxon>Caerostris</taxon>
    </lineage>
</organism>
<dbReference type="InterPro" id="IPR002656">
    <property type="entry name" value="Acyl_transf_3_dom"/>
</dbReference>
<dbReference type="AlphaFoldDB" id="A0AAV4N0N8"/>
<evidence type="ECO:0000256" key="1">
    <source>
        <dbReference type="SAM" id="Phobius"/>
    </source>
</evidence>
<evidence type="ECO:0000313" key="4">
    <source>
        <dbReference type="Proteomes" id="UP001054837"/>
    </source>
</evidence>
<feature type="transmembrane region" description="Helical" evidence="1">
    <location>
        <begin position="229"/>
        <end position="255"/>
    </location>
</feature>
<dbReference type="GO" id="GO:0016747">
    <property type="term" value="F:acyltransferase activity, transferring groups other than amino-acyl groups"/>
    <property type="evidence" value="ECO:0007669"/>
    <property type="project" value="InterPro"/>
</dbReference>
<feature type="transmembrane region" description="Helical" evidence="1">
    <location>
        <begin position="189"/>
        <end position="208"/>
    </location>
</feature>
<reference evidence="3 4" key="1">
    <citation type="submission" date="2021-06" db="EMBL/GenBank/DDBJ databases">
        <title>Caerostris darwini draft genome.</title>
        <authorList>
            <person name="Kono N."/>
            <person name="Arakawa K."/>
        </authorList>
    </citation>
    <scope>NUCLEOTIDE SEQUENCE [LARGE SCALE GENOMIC DNA]</scope>
</reference>
<keyword evidence="4" id="KW-1185">Reference proteome</keyword>
<name>A0AAV4N0N8_9ARAC</name>
<feature type="transmembrane region" description="Helical" evidence="1">
    <location>
        <begin position="524"/>
        <end position="547"/>
    </location>
</feature>
<dbReference type="PANTHER" id="PTHR11161">
    <property type="entry name" value="O-ACYLTRANSFERASE"/>
    <property type="match status" value="1"/>
</dbReference>
<feature type="transmembrane region" description="Helical" evidence="1">
    <location>
        <begin position="98"/>
        <end position="121"/>
    </location>
</feature>
<dbReference type="Proteomes" id="UP001054837">
    <property type="component" value="Unassembled WGS sequence"/>
</dbReference>
<sequence length="557" mass="64397">MDFFLITPRNERPLKAVVKGLPRTTLFTEIEQELSALKFTKPKMFNESKMNDAREHLCDSSVWESTVACYVRMMQVESKAYLNGKVIVEIEKDLTTEAICMISVILCFALLVVIGSSISLYELFFKTKSAGKHSGETTKEVKTGKQKSKAGLENWSLFFKCFCGITNARKLLSLSSGEGQFGCINGMRFLSNCSVVAMHICIVYFYVLRNLEELQPVMKSGTARFIANHIVTVDAFFVMRLTPVYMAVLGIYTFLFPYMGSGPLWPTYCTHPACEKNGWYNLLYINNFVIAEKQCLGWCWYLAVDMQFYIISPLFMILLQRSSRFGYSLIGVVTFASCLANFVITNQNNLLDGTARFCQHLMDPSYIDRFFRYFNLVYQKPYTRIPPYLIGIALGYYFYTRRENKDRKNSLMFLRFGWFVTALMMGFCYLGLYSVEESAIESAVYNGLKHLFFPCGLAWIMFLCISGQGGLINRFLSCRVFLPLARLSYCAYLIHFLFLLRYFRSLTEMQDHSELLFLSIYTRILLYTYVTSFFASLLFEIPILNLLDVYKKNRMLR</sequence>
<feature type="transmembrane region" description="Helical" evidence="1">
    <location>
        <begin position="326"/>
        <end position="344"/>
    </location>
</feature>
<keyword evidence="1" id="KW-0812">Transmembrane</keyword>
<proteinExistence type="predicted"/>
<feature type="domain" description="Acyltransferase 3" evidence="2">
    <location>
        <begin position="183"/>
        <end position="532"/>
    </location>
</feature>
<accession>A0AAV4N0N8</accession>
<keyword evidence="1" id="KW-1133">Transmembrane helix</keyword>
<evidence type="ECO:0000313" key="3">
    <source>
        <dbReference type="EMBL" id="GIX78196.1"/>
    </source>
</evidence>
<feature type="transmembrane region" description="Helical" evidence="1">
    <location>
        <begin position="300"/>
        <end position="319"/>
    </location>
</feature>
<dbReference type="InterPro" id="IPR052728">
    <property type="entry name" value="O2_lipid_transport_reg"/>
</dbReference>
<protein>
    <submittedName>
        <fullName evidence="3">Nose resistant to fluoxetine protein 6</fullName>
    </submittedName>
</protein>
<feature type="transmembrane region" description="Helical" evidence="1">
    <location>
        <begin position="411"/>
        <end position="435"/>
    </location>
</feature>